<comment type="caution">
    <text evidence="5">The sequence shown here is derived from an EMBL/GenBank/DDBJ whole genome shotgun (WGS) entry which is preliminary data.</text>
</comment>
<dbReference type="Gene3D" id="1.10.101.10">
    <property type="entry name" value="PGBD-like superfamily/PGBD"/>
    <property type="match status" value="1"/>
</dbReference>
<dbReference type="AlphaFoldDB" id="A0A0F9UJV8"/>
<feature type="coiled-coil region" evidence="1">
    <location>
        <begin position="1053"/>
        <end position="1080"/>
    </location>
</feature>
<dbReference type="InterPro" id="IPR013783">
    <property type="entry name" value="Ig-like_fold"/>
</dbReference>
<keyword evidence="3" id="KW-0472">Membrane</keyword>
<dbReference type="SUPFAM" id="SSF47090">
    <property type="entry name" value="PGBD-like"/>
    <property type="match status" value="1"/>
</dbReference>
<feature type="transmembrane region" description="Helical" evidence="3">
    <location>
        <begin position="21"/>
        <end position="38"/>
    </location>
</feature>
<evidence type="ECO:0000259" key="4">
    <source>
        <dbReference type="PROSITE" id="PS50853"/>
    </source>
</evidence>
<dbReference type="InterPro" id="IPR003961">
    <property type="entry name" value="FN3_dom"/>
</dbReference>
<dbReference type="EMBL" id="LAZR01000085">
    <property type="protein sequence ID" value="KKN93540.1"/>
    <property type="molecule type" value="Genomic_DNA"/>
</dbReference>
<organism evidence="5">
    <name type="scientific">marine sediment metagenome</name>
    <dbReference type="NCBI Taxonomy" id="412755"/>
    <lineage>
        <taxon>unclassified sequences</taxon>
        <taxon>metagenomes</taxon>
        <taxon>ecological metagenomes</taxon>
    </lineage>
</organism>
<evidence type="ECO:0000256" key="2">
    <source>
        <dbReference type="SAM" id="MobiDB-lite"/>
    </source>
</evidence>
<proteinExistence type="predicted"/>
<keyword evidence="1" id="KW-0175">Coiled coil</keyword>
<dbReference type="PROSITE" id="PS50853">
    <property type="entry name" value="FN3"/>
    <property type="match status" value="1"/>
</dbReference>
<dbReference type="Gene3D" id="2.60.40.10">
    <property type="entry name" value="Immunoglobulins"/>
    <property type="match status" value="1"/>
</dbReference>
<keyword evidence="3" id="KW-1133">Transmembrane helix</keyword>
<name>A0A0F9UJV8_9ZZZZ</name>
<dbReference type="InterPro" id="IPR036366">
    <property type="entry name" value="PGBDSf"/>
</dbReference>
<keyword evidence="3" id="KW-0812">Transmembrane</keyword>
<evidence type="ECO:0000313" key="5">
    <source>
        <dbReference type="EMBL" id="KKN93540.1"/>
    </source>
</evidence>
<accession>A0A0F9UJV8</accession>
<gene>
    <name evidence="5" type="ORF">LCGC14_0197290</name>
</gene>
<feature type="region of interest" description="Disordered" evidence="2">
    <location>
        <begin position="469"/>
        <end position="488"/>
    </location>
</feature>
<dbReference type="InterPro" id="IPR036365">
    <property type="entry name" value="PGBD-like_sf"/>
</dbReference>
<feature type="domain" description="Fibronectin type-III" evidence="4">
    <location>
        <begin position="699"/>
        <end position="796"/>
    </location>
</feature>
<sequence>MEIKIKSVKIPKTRQGILCKIVILILSAVLITSGFFFLKIQEAAGIQPIPPNRSFENLPNVTKKQGLYKITFGQWSEVEIPEVDTPEVKLKKWGDETFIKVKYANFDKKVKPKQENKKLKWKGKDVEVHLYSLEPTEQMDEGGFEFEVILKKKPLANKIVLDIETQGLKFYYQPEISDEEAQRQLNTYNERRQMEKPDEVSLEDWQNYLASLPITLLETKRKMRPENVVGSYAVYHDTKQPIYASQEEADKYKTGIAFHIYRPMVIDNLGAQIWADLDIDEMSEELTITVDQGWLNAATYPVIVDPTFGYTTIGGSSANINGGELFGSLFTSPSDVDTGTSITFYVASSVQSSPAKGVMVLHTANVADLLIIANGVGNAVTCSTTPGWRTSILAGTPSLTGSTTYIIMWITGQSAWGQDFYYNSGDASQGHYDQTNNYATPENPSYSLHNNNKYSIYITYDSTNATPTISSVSDTPDPVNSGSNTTFSTDWNDTDSGDLVKAHICKTDAITTQTCDGGSWADSASFVTDDPIDLTYEAQDGDAGSNDYYVFVCDDDNACSSSTSGTFTVNRLPTTPTPLGPTAYVDGSWGTDNTPSLTFTTPDPDTNDQVKFQIQVDDSADFGSVVVDYVSGFATESTARTFTIGQAEGSGSYTTGEEDQTLSDGSYYWRVKGIDDDAAESSYATANSGSIAFKVDTTAPTNVSISSVTAGSTTQLTVTADTAIDSGAGLHSTPYFFQETSGNSGASSSSAYQASTSFIDAGLTANTQYTYRVKVKDTTDNGSSYSSTSSAYTLAPTPTNFSGTATLSTISLSVDSFTNATVGSSGYYFYRSGDSPNSGWIQTNSWQGTGLSCGTSYAWYVKYRNGDGTETATTSLTKSTNGCGGAGVIGPPVSTTGQGNIFQDLGGEVRRTFESGQITKVVFPPQSIKGTVVVKIDPKDKAEITKTNPLPKNTQIIGDLVADFKALSGGKELESFEKLVSITFTYTDSQVKEAKVDEKTLKIFFWDKKVSSWKVLKSEVNILTNAVTAYTSHFSLFAVMGETKEKPISEMTIEELKVKIAEISAFIAQLKAQIAQLLEKEVTEEIPANYRFIINLEYDQTNDDVRYLQIFLKTQGTAIYPEGIVSGWFGPLTKKAVIHFQEKYAQDILVPWELTEGTGYVGSTTRAKMNEIFGEGIGN</sequence>
<evidence type="ECO:0000256" key="3">
    <source>
        <dbReference type="SAM" id="Phobius"/>
    </source>
</evidence>
<evidence type="ECO:0000256" key="1">
    <source>
        <dbReference type="SAM" id="Coils"/>
    </source>
</evidence>
<protein>
    <recommendedName>
        <fullName evidence="4">Fibronectin type-III domain-containing protein</fullName>
    </recommendedName>
</protein>
<reference evidence="5" key="1">
    <citation type="journal article" date="2015" name="Nature">
        <title>Complex archaea that bridge the gap between prokaryotes and eukaryotes.</title>
        <authorList>
            <person name="Spang A."/>
            <person name="Saw J.H."/>
            <person name="Jorgensen S.L."/>
            <person name="Zaremba-Niedzwiedzka K."/>
            <person name="Martijn J."/>
            <person name="Lind A.E."/>
            <person name="van Eijk R."/>
            <person name="Schleper C."/>
            <person name="Guy L."/>
            <person name="Ettema T.J."/>
        </authorList>
    </citation>
    <scope>NUCLEOTIDE SEQUENCE</scope>
</reference>